<keyword evidence="2" id="KW-1185">Reference proteome</keyword>
<dbReference type="Proteomes" id="UP000251853">
    <property type="component" value="Unassembled WGS sequence"/>
</dbReference>
<proteinExistence type="predicted"/>
<evidence type="ECO:0000313" key="2">
    <source>
        <dbReference type="Proteomes" id="UP000251853"/>
    </source>
</evidence>
<dbReference type="AlphaFoldDB" id="A0A2X2WBD3"/>
<organism evidence="1 2">
    <name type="scientific">Enterocloster clostridioformis</name>
    <dbReference type="NCBI Taxonomy" id="1531"/>
    <lineage>
        <taxon>Bacteria</taxon>
        <taxon>Bacillati</taxon>
        <taxon>Bacillota</taxon>
        <taxon>Clostridia</taxon>
        <taxon>Lachnospirales</taxon>
        <taxon>Lachnospiraceae</taxon>
        <taxon>Enterocloster</taxon>
    </lineage>
</organism>
<accession>A0A2X2WBD3</accession>
<sequence>MVDFNHMDIIIFQDCAVNPQFDKFILDDTNPIPFQVF</sequence>
<dbReference type="EMBL" id="UAVW01000009">
    <property type="protein sequence ID" value="SQB10990.1"/>
    <property type="molecule type" value="Genomic_DNA"/>
</dbReference>
<evidence type="ECO:0000313" key="1">
    <source>
        <dbReference type="EMBL" id="SQB10990.1"/>
    </source>
</evidence>
<protein>
    <submittedName>
        <fullName evidence="1">Uncharacterized protein</fullName>
    </submittedName>
</protein>
<gene>
    <name evidence="1" type="ORF">NCTC11224_02337</name>
</gene>
<reference evidence="1 2" key="1">
    <citation type="submission" date="2018-06" db="EMBL/GenBank/DDBJ databases">
        <authorList>
            <consortium name="Pathogen Informatics"/>
            <person name="Doyle S."/>
        </authorList>
    </citation>
    <scope>NUCLEOTIDE SEQUENCE [LARGE SCALE GENOMIC DNA]</scope>
    <source>
        <strain evidence="1 2">NCTC11224</strain>
    </source>
</reference>
<name>A0A2X2WBD3_9FIRM</name>